<evidence type="ECO:0000256" key="1">
    <source>
        <dbReference type="ARBA" id="ARBA00006817"/>
    </source>
</evidence>
<evidence type="ECO:0000259" key="3">
    <source>
        <dbReference type="SMART" id="SM01000"/>
    </source>
</evidence>
<accession>A0ABM4CI83</accession>
<evidence type="ECO:0000313" key="4">
    <source>
        <dbReference type="Proteomes" id="UP001652625"/>
    </source>
</evidence>
<dbReference type="Pfam" id="PF09229">
    <property type="entry name" value="Aha1_N"/>
    <property type="match status" value="1"/>
</dbReference>
<dbReference type="PANTHER" id="PTHR13009:SF22">
    <property type="entry name" value="LD43819P"/>
    <property type="match status" value="1"/>
</dbReference>
<proteinExistence type="inferred from homology"/>
<feature type="region of interest" description="Disordered" evidence="2">
    <location>
        <begin position="95"/>
        <end position="116"/>
    </location>
</feature>
<dbReference type="Pfam" id="PF08327">
    <property type="entry name" value="AHSA1"/>
    <property type="match status" value="1"/>
</dbReference>
<dbReference type="SUPFAM" id="SSF55961">
    <property type="entry name" value="Bet v1-like"/>
    <property type="match status" value="1"/>
</dbReference>
<comment type="similarity">
    <text evidence="1">Belongs to the AHA1 family.</text>
</comment>
<dbReference type="InterPro" id="IPR013538">
    <property type="entry name" value="ASHA1/2-like_C"/>
</dbReference>
<dbReference type="SUPFAM" id="SSF103111">
    <property type="entry name" value="Activator of Hsp90 ATPase, Aha1"/>
    <property type="match status" value="1"/>
</dbReference>
<dbReference type="CDD" id="cd08892">
    <property type="entry name" value="SRPBCC_Aha1"/>
    <property type="match status" value="1"/>
</dbReference>
<dbReference type="Proteomes" id="UP001652625">
    <property type="component" value="Chromosome 09"/>
</dbReference>
<sequence length="338" mass="38139">MALWGQGDPRWIVEERPDSTNVNNWHWTERDATSWSKIKLKNLFSGLAAETDEGSWKVDNTKSIEGEATINNRKGKLIYFYEWVIKLEYKGKVSGSDTNHTGTIEIPHLSDENDPSEVDVNVSATGDSKNSEKLKQIVRTTGIDLVRKLCSQYVSDMKTEYSTGMVLPTKDSVSSHIPSEKPANKVSECMKGLNVKESLTKNVSHHVALNLQEEFQTTAEELYITLTDSQRISTFTRSPCTSNPVTGGEFSIMGGNITGTYETLVPHTKIVQKWRFKEWPQGLNSNVVIELEQKSDSTLLKLKQTGVPDYDIVRTEEGWKRHFWGPIKQVFGFGAQLF</sequence>
<feature type="domain" description="Activator of Hsp90 ATPase AHSA1-like N-terminal" evidence="3">
    <location>
        <begin position="29"/>
        <end position="163"/>
    </location>
</feature>
<organism evidence="4 5">
    <name type="scientific">Hydra vulgaris</name>
    <name type="common">Hydra</name>
    <name type="synonym">Hydra attenuata</name>
    <dbReference type="NCBI Taxonomy" id="6087"/>
    <lineage>
        <taxon>Eukaryota</taxon>
        <taxon>Metazoa</taxon>
        <taxon>Cnidaria</taxon>
        <taxon>Hydrozoa</taxon>
        <taxon>Hydroidolina</taxon>
        <taxon>Anthoathecata</taxon>
        <taxon>Aplanulata</taxon>
        <taxon>Hydridae</taxon>
        <taxon>Hydra</taxon>
    </lineage>
</organism>
<dbReference type="InterPro" id="IPR036338">
    <property type="entry name" value="Aha1"/>
</dbReference>
<dbReference type="Gene3D" id="3.30.530.20">
    <property type="match status" value="1"/>
</dbReference>
<name>A0ABM4CI83_HYDVU</name>
<keyword evidence="4" id="KW-1185">Reference proteome</keyword>
<dbReference type="SMART" id="SM01000">
    <property type="entry name" value="Aha1_N"/>
    <property type="match status" value="1"/>
</dbReference>
<dbReference type="InterPro" id="IPR015310">
    <property type="entry name" value="AHSA1-like_N"/>
</dbReference>
<keyword evidence="5" id="KW-0346">Stress response</keyword>
<dbReference type="Gene3D" id="3.15.10.20">
    <property type="entry name" value="Activator of Hsp90 ATPase Aha1, N-terminal domain"/>
    <property type="match status" value="1"/>
</dbReference>
<dbReference type="RefSeq" id="XP_065661445.1">
    <property type="nucleotide sequence ID" value="XM_065805373.1"/>
</dbReference>
<dbReference type="InterPro" id="IPR023393">
    <property type="entry name" value="START-like_dom_sf"/>
</dbReference>
<gene>
    <name evidence="5" type="primary">LOC100213081</name>
</gene>
<evidence type="ECO:0000313" key="5">
    <source>
        <dbReference type="RefSeq" id="XP_065661445.1"/>
    </source>
</evidence>
<dbReference type="GeneID" id="100213081"/>
<reference evidence="5" key="1">
    <citation type="submission" date="2025-08" db="UniProtKB">
        <authorList>
            <consortium name="RefSeq"/>
        </authorList>
    </citation>
    <scope>IDENTIFICATION</scope>
</reference>
<evidence type="ECO:0000256" key="2">
    <source>
        <dbReference type="SAM" id="MobiDB-lite"/>
    </source>
</evidence>
<dbReference type="PANTHER" id="PTHR13009">
    <property type="entry name" value="HEAT SHOCK PROTEIN 90 HSP90 CO-CHAPERONE AHA-1"/>
    <property type="match status" value="1"/>
</dbReference>
<protein>
    <submittedName>
        <fullName evidence="5">Activator of 90 kDa heat shock protein ATPase homolog 1 isoform X2</fullName>
    </submittedName>
</protein>